<evidence type="ECO:0000313" key="2">
    <source>
        <dbReference type="EMBL" id="MEV0712304.1"/>
    </source>
</evidence>
<feature type="region of interest" description="Disordered" evidence="1">
    <location>
        <begin position="156"/>
        <end position="181"/>
    </location>
</feature>
<evidence type="ECO:0000313" key="3">
    <source>
        <dbReference type="Proteomes" id="UP001551695"/>
    </source>
</evidence>
<feature type="compositionally biased region" description="Polar residues" evidence="1">
    <location>
        <begin position="169"/>
        <end position="181"/>
    </location>
</feature>
<reference evidence="2 3" key="1">
    <citation type="submission" date="2024-06" db="EMBL/GenBank/DDBJ databases">
        <title>The Natural Products Discovery Center: Release of the First 8490 Sequenced Strains for Exploring Actinobacteria Biosynthetic Diversity.</title>
        <authorList>
            <person name="Kalkreuter E."/>
            <person name="Kautsar S.A."/>
            <person name="Yang D."/>
            <person name="Bader C.D."/>
            <person name="Teijaro C.N."/>
            <person name="Fluegel L."/>
            <person name="Davis C.M."/>
            <person name="Simpson J.R."/>
            <person name="Lauterbach L."/>
            <person name="Steele A.D."/>
            <person name="Gui C."/>
            <person name="Meng S."/>
            <person name="Li G."/>
            <person name="Viehrig K."/>
            <person name="Ye F."/>
            <person name="Su P."/>
            <person name="Kiefer A.F."/>
            <person name="Nichols A."/>
            <person name="Cepeda A.J."/>
            <person name="Yan W."/>
            <person name="Fan B."/>
            <person name="Jiang Y."/>
            <person name="Adhikari A."/>
            <person name="Zheng C.-J."/>
            <person name="Schuster L."/>
            <person name="Cowan T.M."/>
            <person name="Smanski M.J."/>
            <person name="Chevrette M.G."/>
            <person name="De Carvalho L.P.S."/>
            <person name="Shen B."/>
        </authorList>
    </citation>
    <scope>NUCLEOTIDE SEQUENCE [LARGE SCALE GENOMIC DNA]</scope>
    <source>
        <strain evidence="2 3">NPDC050403</strain>
    </source>
</reference>
<evidence type="ECO:0000256" key="1">
    <source>
        <dbReference type="SAM" id="MobiDB-lite"/>
    </source>
</evidence>
<dbReference type="EMBL" id="JBFAKC010000020">
    <property type="protein sequence ID" value="MEV0712304.1"/>
    <property type="molecule type" value="Genomic_DNA"/>
</dbReference>
<comment type="caution">
    <text evidence="2">The sequence shown here is derived from an EMBL/GenBank/DDBJ whole genome shotgun (WGS) entry which is preliminary data.</text>
</comment>
<dbReference type="Proteomes" id="UP001551695">
    <property type="component" value="Unassembled WGS sequence"/>
</dbReference>
<keyword evidence="3" id="KW-1185">Reference proteome</keyword>
<gene>
    <name evidence="2" type="ORF">AB0I48_32570</name>
</gene>
<protein>
    <recommendedName>
        <fullName evidence="4">DNA primase/polymerase bifunctional N-terminal domain-containing protein</fullName>
    </recommendedName>
</protein>
<organism evidence="2 3">
    <name type="scientific">Nocardia aurea</name>
    <dbReference type="NCBI Taxonomy" id="2144174"/>
    <lineage>
        <taxon>Bacteria</taxon>
        <taxon>Bacillati</taxon>
        <taxon>Actinomycetota</taxon>
        <taxon>Actinomycetes</taxon>
        <taxon>Mycobacteriales</taxon>
        <taxon>Nocardiaceae</taxon>
        <taxon>Nocardia</taxon>
    </lineage>
</organism>
<name>A0ABV3G3P2_9NOCA</name>
<proteinExistence type="predicted"/>
<accession>A0ABV3G3P2</accession>
<evidence type="ECO:0008006" key="4">
    <source>
        <dbReference type="Google" id="ProtNLM"/>
    </source>
</evidence>
<sequence length="181" mass="19007">MEKTVRTTFPTSVSAAEMTAAAQDYTQRGWTVAETANGICLITDEDVSGIEVSGELAGDVRRYLRANNLSGPVIEIPGTERREIHLVTGLRKAAMAIEGLREAGATVYTDGAGIALPPTQISAAGTAQWRVAPHEARWLPPVVAIAAAVRSSMARRRAGDSGSRAGETVTRTGESLTSVAC</sequence>